<dbReference type="InterPro" id="IPR013324">
    <property type="entry name" value="RNA_pol_sigma_r3/r4-like"/>
</dbReference>
<dbReference type="Proteomes" id="UP000470246">
    <property type="component" value="Unassembled WGS sequence"/>
</dbReference>
<dbReference type="NCBIfam" id="TIGR02957">
    <property type="entry name" value="SigX4"/>
    <property type="match status" value="1"/>
</dbReference>
<keyword evidence="3" id="KW-0805">Transcription regulation</keyword>
<accession>A0A7K3VW31</accession>
<sequence length="291" mass="32154">MFSISYRMLSSAGDAEDVVQEAFIRYQHALEDGAVIESPKAYLSAVVTRLSIDRLRSAVVRRETYVGEWLPEPLLTDTSHDPAAHAELSDSVSMAFLLVLERLNPVERAVFLLHDVFNYGYDEIASIVEKEEANCRQLASRARRHVQAERPRFDTTPEQRDDLADKFFAAFTDGDLDGLVSLLAADARTYGDGGGKAPQWAVPIVGAAKVARLFLAMSKQLLTHKLAVERHEVNGQPGAVVRTRAGELINVFALDIADGKVQAVRSVINPDKLRHLGPVADVWALGRRPRD</sequence>
<keyword evidence="9" id="KW-1185">Reference proteome</keyword>
<evidence type="ECO:0000256" key="2">
    <source>
        <dbReference type="ARBA" id="ARBA00011344"/>
    </source>
</evidence>
<dbReference type="Pfam" id="PF08281">
    <property type="entry name" value="Sigma70_r4_2"/>
    <property type="match status" value="1"/>
</dbReference>
<name>A0A7K3VW31_9ACTN</name>
<dbReference type="InterPro" id="IPR013325">
    <property type="entry name" value="RNA_pol_sigma_r2"/>
</dbReference>
<dbReference type="Gene3D" id="3.10.450.50">
    <property type="match status" value="1"/>
</dbReference>
<dbReference type="EMBL" id="JAAGWF010000002">
    <property type="protein sequence ID" value="NEK56590.1"/>
    <property type="molecule type" value="Genomic_DNA"/>
</dbReference>
<keyword evidence="4" id="KW-0731">Sigma factor</keyword>
<dbReference type="InterPro" id="IPR007627">
    <property type="entry name" value="RNA_pol_sigma70_r2"/>
</dbReference>
<dbReference type="Gene3D" id="1.10.10.10">
    <property type="entry name" value="Winged helix-like DNA-binding domain superfamily/Winged helix DNA-binding domain"/>
    <property type="match status" value="1"/>
</dbReference>
<keyword evidence="5" id="KW-0804">Transcription</keyword>
<dbReference type="SUPFAM" id="SSF88659">
    <property type="entry name" value="Sigma3 and sigma4 domains of RNA polymerase sigma factors"/>
    <property type="match status" value="1"/>
</dbReference>
<evidence type="ECO:0000259" key="7">
    <source>
        <dbReference type="Pfam" id="PF08281"/>
    </source>
</evidence>
<dbReference type="InterPro" id="IPR052704">
    <property type="entry name" value="ECF_Sigma-70_Domain"/>
</dbReference>
<comment type="similarity">
    <text evidence="1">Belongs to the sigma-70 factor family. ECF subfamily.</text>
</comment>
<dbReference type="InterPro" id="IPR032710">
    <property type="entry name" value="NTF2-like_dom_sf"/>
</dbReference>
<dbReference type="GO" id="GO:0006352">
    <property type="term" value="P:DNA-templated transcription initiation"/>
    <property type="evidence" value="ECO:0007669"/>
    <property type="project" value="InterPro"/>
</dbReference>
<dbReference type="PANTHER" id="PTHR30173">
    <property type="entry name" value="SIGMA 19 FACTOR"/>
    <property type="match status" value="1"/>
</dbReference>
<evidence type="ECO:0000256" key="3">
    <source>
        <dbReference type="ARBA" id="ARBA00023015"/>
    </source>
</evidence>
<dbReference type="InterPro" id="IPR014303">
    <property type="entry name" value="RNA_pol_sigma-70_ECF"/>
</dbReference>
<dbReference type="SUPFAM" id="SSF54427">
    <property type="entry name" value="NTF2-like"/>
    <property type="match status" value="1"/>
</dbReference>
<dbReference type="AlphaFoldDB" id="A0A7K3VW31"/>
<evidence type="ECO:0000259" key="6">
    <source>
        <dbReference type="Pfam" id="PF04542"/>
    </source>
</evidence>
<evidence type="ECO:0000256" key="5">
    <source>
        <dbReference type="ARBA" id="ARBA00023163"/>
    </source>
</evidence>
<evidence type="ECO:0000313" key="8">
    <source>
        <dbReference type="EMBL" id="NEK56590.1"/>
    </source>
</evidence>
<dbReference type="NCBIfam" id="TIGR02937">
    <property type="entry name" value="sigma70-ECF"/>
    <property type="match status" value="1"/>
</dbReference>
<evidence type="ECO:0000256" key="4">
    <source>
        <dbReference type="ARBA" id="ARBA00023082"/>
    </source>
</evidence>
<dbReference type="PANTHER" id="PTHR30173:SF36">
    <property type="entry name" value="ECF RNA POLYMERASE SIGMA FACTOR SIGJ"/>
    <property type="match status" value="1"/>
</dbReference>
<dbReference type="SUPFAM" id="SSF88946">
    <property type="entry name" value="Sigma2 domain of RNA polymerase sigma factors"/>
    <property type="match status" value="1"/>
</dbReference>
<reference evidence="8 9" key="1">
    <citation type="submission" date="2020-02" db="EMBL/GenBank/DDBJ databases">
        <title>Geodermatophilus sabuli CPCC 205279 I12A-02694.</title>
        <authorList>
            <person name="Jiang Z."/>
        </authorList>
    </citation>
    <scope>NUCLEOTIDE SEQUENCE [LARGE SCALE GENOMIC DNA]</scope>
    <source>
        <strain evidence="8 9">I12A-02694</strain>
    </source>
</reference>
<dbReference type="GO" id="GO:0016987">
    <property type="term" value="F:sigma factor activity"/>
    <property type="evidence" value="ECO:0007669"/>
    <property type="project" value="UniProtKB-KW"/>
</dbReference>
<gene>
    <name evidence="8" type="ORF">GCU56_01710</name>
</gene>
<comment type="subunit">
    <text evidence="2">Interacts transiently with the RNA polymerase catalytic core formed by RpoA, RpoB, RpoC and RpoZ (2 alpha, 1 beta, 1 beta' and 1 omega subunit) to form the RNA polymerase holoenzyme that can initiate transcription.</text>
</comment>
<feature type="domain" description="RNA polymerase sigma-70 region 2" evidence="6">
    <location>
        <begin position="2"/>
        <end position="58"/>
    </location>
</feature>
<comment type="caution">
    <text evidence="8">The sequence shown here is derived from an EMBL/GenBank/DDBJ whole genome shotgun (WGS) entry which is preliminary data.</text>
</comment>
<evidence type="ECO:0000313" key="9">
    <source>
        <dbReference type="Proteomes" id="UP000470246"/>
    </source>
</evidence>
<dbReference type="GO" id="GO:0003677">
    <property type="term" value="F:DNA binding"/>
    <property type="evidence" value="ECO:0007669"/>
    <property type="project" value="InterPro"/>
</dbReference>
<feature type="domain" description="RNA polymerase sigma factor 70 region 4 type 2" evidence="7">
    <location>
        <begin position="94"/>
        <end position="145"/>
    </location>
</feature>
<protein>
    <submittedName>
        <fullName evidence="8">RNA polymerase sigma-70 factor</fullName>
    </submittedName>
</protein>
<dbReference type="Gene3D" id="1.10.1740.10">
    <property type="match status" value="1"/>
</dbReference>
<evidence type="ECO:0000256" key="1">
    <source>
        <dbReference type="ARBA" id="ARBA00010641"/>
    </source>
</evidence>
<dbReference type="InterPro" id="IPR014284">
    <property type="entry name" value="RNA_pol_sigma-70_dom"/>
</dbReference>
<dbReference type="InterPro" id="IPR036388">
    <property type="entry name" value="WH-like_DNA-bd_sf"/>
</dbReference>
<organism evidence="8 9">
    <name type="scientific">Geodermatophilus sabuli</name>
    <dbReference type="NCBI Taxonomy" id="1564158"/>
    <lineage>
        <taxon>Bacteria</taxon>
        <taxon>Bacillati</taxon>
        <taxon>Actinomycetota</taxon>
        <taxon>Actinomycetes</taxon>
        <taxon>Geodermatophilales</taxon>
        <taxon>Geodermatophilaceae</taxon>
        <taxon>Geodermatophilus</taxon>
    </lineage>
</organism>
<dbReference type="InterPro" id="IPR013249">
    <property type="entry name" value="RNA_pol_sigma70_r4_t2"/>
</dbReference>
<dbReference type="NCBIfam" id="NF007214">
    <property type="entry name" value="PRK09636.1"/>
    <property type="match status" value="1"/>
</dbReference>
<proteinExistence type="inferred from homology"/>
<dbReference type="Pfam" id="PF04542">
    <property type="entry name" value="Sigma70_r2"/>
    <property type="match status" value="1"/>
</dbReference>